<dbReference type="EMBL" id="LKAJ01000009">
    <property type="protein sequence ID" value="KRG20774.1"/>
    <property type="molecule type" value="Genomic_DNA"/>
</dbReference>
<keyword evidence="4" id="KW-1185">Reference proteome</keyword>
<reference evidence="3" key="3">
    <citation type="submission" date="2021-06" db="EMBL/GenBank/DDBJ databases">
        <title>Genomic Description and Analysis of Intracellular Bacteria, Candidatus Berkiella cookevillensis and Candidatus Berkiella aquae.</title>
        <authorList>
            <person name="Kidane D.T."/>
            <person name="Mehari Y.T."/>
            <person name="Rice F.C."/>
            <person name="Arivett B.A."/>
            <person name="Farone A.L."/>
            <person name="Berk S.G."/>
            <person name="Farone M.B."/>
        </authorList>
    </citation>
    <scope>NUCLEOTIDE SEQUENCE</scope>
    <source>
        <strain evidence="3">HT99</strain>
    </source>
</reference>
<reference evidence="3" key="2">
    <citation type="journal article" date="2016" name="Genome Announc.">
        <title>Draft Genome Sequences of Two Novel Amoeba-Resistant Intranuclear Bacteria, 'Candidatus Berkiella cookevillensis' and 'Candidatus Berkiella aquae'.</title>
        <authorList>
            <person name="Mehari Y.T."/>
            <person name="Arivett B.A."/>
            <person name="Farone A.L."/>
            <person name="Gunderson J.H."/>
            <person name="Farone M.B."/>
        </authorList>
    </citation>
    <scope>NUCLEOTIDE SEQUENCE</scope>
    <source>
        <strain evidence="3">HT99</strain>
    </source>
</reference>
<dbReference type="EMBL" id="LKAJ02000001">
    <property type="protein sequence ID" value="MCS5710640.1"/>
    <property type="molecule type" value="Genomic_DNA"/>
</dbReference>
<dbReference type="GO" id="GO:0005524">
    <property type="term" value="F:ATP binding"/>
    <property type="evidence" value="ECO:0007669"/>
    <property type="project" value="UniProtKB-UniRule"/>
</dbReference>
<dbReference type="RefSeq" id="WP_075066877.1">
    <property type="nucleotide sequence ID" value="NZ_LKAJ02000001.1"/>
</dbReference>
<keyword evidence="1" id="KW-0067">ATP-binding</keyword>
<reference evidence="2" key="1">
    <citation type="submission" date="2015-09" db="EMBL/GenBank/DDBJ databases">
        <title>Draft Genome Sequences of Two Novel Amoeba-resistant Intranuclear Bacteria, Candidatus Berkiella cookevillensis and Candidatus Berkiella aquae.</title>
        <authorList>
            <person name="Mehari Y.T."/>
            <person name="Arivett B.A."/>
            <person name="Farone A.L."/>
            <person name="Gunderson J.H."/>
            <person name="Farone M.B."/>
        </authorList>
    </citation>
    <scope>NUCLEOTIDE SEQUENCE [LARGE SCALE GENOMIC DNA]</scope>
    <source>
        <strain evidence="2">HT99</strain>
    </source>
</reference>
<dbReference type="InterPro" id="IPR011009">
    <property type="entry name" value="Kinase-like_dom_sf"/>
</dbReference>
<dbReference type="Proteomes" id="UP000051497">
    <property type="component" value="Unassembled WGS sequence"/>
</dbReference>
<keyword evidence="1" id="KW-0547">Nucleotide-binding</keyword>
<dbReference type="Gene3D" id="1.10.510.10">
    <property type="entry name" value="Transferase(Phosphotransferase) domain 1"/>
    <property type="match status" value="1"/>
</dbReference>
<gene>
    <name evidence="3" type="ORF">HT99x_004300</name>
    <name evidence="2" type="ORF">HT99x_02263</name>
</gene>
<sequence length="359" mass="40709">MLNGSSETVDLFGLKLRKIKELGIGRNGLATLVEDQNRKKYVLKTSYISGFDSVGEEEYAINKKLGRAYGYQKKIPTPFQNTGQNRSCNALLLNYFEAFEKNGFAGFVSQKGKNLLKALRMVEALEAMLNKGICQYDGKPDNFVCYEQNGDFDVNIIDFGNAKIINPQSLSQRKINEKPIIDGFLSFAFSNHDGESVLDPRDSDKFEGVTSFAAAKQRINYLLRIENQANPQVQMQNRYAARHVNPQVVQPVQCRALPRVVQAVPGVQATPREQPMRRIQAAPRPQRSIDPQVYLERCIKNGLQLGARHALRDGAKMTPELGMIVNNDAYQRNNPKMTKLMNDLGYIRHANRQRIRQRR</sequence>
<proteinExistence type="predicted"/>
<name>A0A0Q9YJF3_9GAMM</name>
<evidence type="ECO:0000313" key="3">
    <source>
        <dbReference type="EMBL" id="MCS5710640.1"/>
    </source>
</evidence>
<evidence type="ECO:0000256" key="1">
    <source>
        <dbReference type="PROSITE-ProRule" id="PRU10141"/>
    </source>
</evidence>
<accession>A0A0Q9YJF3</accession>
<evidence type="ECO:0008006" key="5">
    <source>
        <dbReference type="Google" id="ProtNLM"/>
    </source>
</evidence>
<evidence type="ECO:0000313" key="2">
    <source>
        <dbReference type="EMBL" id="KRG20774.1"/>
    </source>
</evidence>
<evidence type="ECO:0000313" key="4">
    <source>
        <dbReference type="Proteomes" id="UP000051497"/>
    </source>
</evidence>
<dbReference type="SUPFAM" id="SSF56112">
    <property type="entry name" value="Protein kinase-like (PK-like)"/>
    <property type="match status" value="1"/>
</dbReference>
<protein>
    <recommendedName>
        <fullName evidence="5">Protein kinase domain-containing protein</fullName>
    </recommendedName>
</protein>
<dbReference type="PROSITE" id="PS00107">
    <property type="entry name" value="PROTEIN_KINASE_ATP"/>
    <property type="match status" value="1"/>
</dbReference>
<comment type="caution">
    <text evidence="2">The sequence shown here is derived from an EMBL/GenBank/DDBJ whole genome shotgun (WGS) entry which is preliminary data.</text>
</comment>
<feature type="binding site" evidence="1">
    <location>
        <position position="44"/>
    </location>
    <ligand>
        <name>ATP</name>
        <dbReference type="ChEBI" id="CHEBI:30616"/>
    </ligand>
</feature>
<dbReference type="AlphaFoldDB" id="A0A0Q9YJF3"/>
<dbReference type="InterPro" id="IPR017441">
    <property type="entry name" value="Protein_kinase_ATP_BS"/>
</dbReference>
<organism evidence="2">
    <name type="scientific">Candidatus Berkiella aquae</name>
    <dbReference type="NCBI Taxonomy" id="295108"/>
    <lineage>
        <taxon>Bacteria</taxon>
        <taxon>Pseudomonadati</taxon>
        <taxon>Pseudomonadota</taxon>
        <taxon>Gammaproteobacteria</taxon>
        <taxon>Candidatus Berkiellales</taxon>
        <taxon>Candidatus Berkiellaceae</taxon>
        <taxon>Candidatus Berkiella</taxon>
    </lineage>
</organism>